<dbReference type="CDD" id="cd06171">
    <property type="entry name" value="Sigma70_r4"/>
    <property type="match status" value="1"/>
</dbReference>
<dbReference type="NCBIfam" id="TIGR02479">
    <property type="entry name" value="FliA_WhiG"/>
    <property type="match status" value="1"/>
</dbReference>
<evidence type="ECO:0000259" key="5">
    <source>
        <dbReference type="PROSITE" id="PS00715"/>
    </source>
</evidence>
<proteinExistence type="predicted"/>
<dbReference type="InterPro" id="IPR000943">
    <property type="entry name" value="RNA_pol_sigma70"/>
</dbReference>
<dbReference type="PANTHER" id="PTHR30385">
    <property type="entry name" value="SIGMA FACTOR F FLAGELLAR"/>
    <property type="match status" value="1"/>
</dbReference>
<dbReference type="Pfam" id="PF04545">
    <property type="entry name" value="Sigma70_r4"/>
    <property type="match status" value="1"/>
</dbReference>
<dbReference type="InterPro" id="IPR014284">
    <property type="entry name" value="RNA_pol_sigma-70_dom"/>
</dbReference>
<dbReference type="PANTHER" id="PTHR30385:SF7">
    <property type="entry name" value="RNA POLYMERASE SIGMA FACTOR FLIA"/>
    <property type="match status" value="1"/>
</dbReference>
<dbReference type="PIRSF" id="PIRSF000770">
    <property type="entry name" value="RNA_pol_sigma-SigE/K"/>
    <property type="match status" value="1"/>
</dbReference>
<organism evidence="6 7">
    <name type="scientific">Nocardioides marinquilinus</name>
    <dbReference type="NCBI Taxonomy" id="1210400"/>
    <lineage>
        <taxon>Bacteria</taxon>
        <taxon>Bacillati</taxon>
        <taxon>Actinomycetota</taxon>
        <taxon>Actinomycetes</taxon>
        <taxon>Propionibacteriales</taxon>
        <taxon>Nocardioidaceae</taxon>
        <taxon>Nocardioides</taxon>
    </lineage>
</organism>
<evidence type="ECO:0000256" key="1">
    <source>
        <dbReference type="ARBA" id="ARBA00023015"/>
    </source>
</evidence>
<evidence type="ECO:0000256" key="4">
    <source>
        <dbReference type="ARBA" id="ARBA00023163"/>
    </source>
</evidence>
<dbReference type="Proteomes" id="UP001500221">
    <property type="component" value="Unassembled WGS sequence"/>
</dbReference>
<dbReference type="InterPro" id="IPR007630">
    <property type="entry name" value="RNA_pol_sigma70_r4"/>
</dbReference>
<evidence type="ECO:0000313" key="6">
    <source>
        <dbReference type="EMBL" id="GAA5142682.1"/>
    </source>
</evidence>
<dbReference type="SUPFAM" id="SSF88659">
    <property type="entry name" value="Sigma3 and sigma4 domains of RNA polymerase sigma factors"/>
    <property type="match status" value="2"/>
</dbReference>
<dbReference type="InterPro" id="IPR013324">
    <property type="entry name" value="RNA_pol_sigma_r3/r4-like"/>
</dbReference>
<dbReference type="RefSeq" id="WP_345454484.1">
    <property type="nucleotide sequence ID" value="NZ_BAABKG010000001.1"/>
</dbReference>
<dbReference type="SUPFAM" id="SSF88946">
    <property type="entry name" value="Sigma2 domain of RNA polymerase sigma factors"/>
    <property type="match status" value="1"/>
</dbReference>
<keyword evidence="2" id="KW-0731">Sigma factor</keyword>
<evidence type="ECO:0000313" key="7">
    <source>
        <dbReference type="Proteomes" id="UP001500221"/>
    </source>
</evidence>
<gene>
    <name evidence="6" type="primary">whiG</name>
    <name evidence="6" type="ORF">GCM10023340_06550</name>
</gene>
<dbReference type="Pfam" id="PF04542">
    <property type="entry name" value="Sigma70_r2"/>
    <property type="match status" value="1"/>
</dbReference>
<dbReference type="PROSITE" id="PS00715">
    <property type="entry name" value="SIGMA70_1"/>
    <property type="match status" value="1"/>
</dbReference>
<protein>
    <submittedName>
        <fullName evidence="6">RNA polymerase sigma factor WhiG</fullName>
    </submittedName>
</protein>
<keyword evidence="3" id="KW-0238">DNA-binding</keyword>
<dbReference type="InterPro" id="IPR007624">
    <property type="entry name" value="RNA_pol_sigma70_r3"/>
</dbReference>
<dbReference type="Pfam" id="PF04539">
    <property type="entry name" value="Sigma70_r3"/>
    <property type="match status" value="1"/>
</dbReference>
<evidence type="ECO:0000256" key="3">
    <source>
        <dbReference type="ARBA" id="ARBA00023125"/>
    </source>
</evidence>
<name>A0ABP9P9W9_9ACTN</name>
<dbReference type="Gene3D" id="1.20.140.160">
    <property type="match status" value="1"/>
</dbReference>
<dbReference type="Gene3D" id="1.10.1740.10">
    <property type="match status" value="1"/>
</dbReference>
<dbReference type="NCBIfam" id="TIGR02937">
    <property type="entry name" value="sigma70-ECF"/>
    <property type="match status" value="1"/>
</dbReference>
<keyword evidence="4" id="KW-0804">Transcription</keyword>
<comment type="caution">
    <text evidence="6">The sequence shown here is derived from an EMBL/GenBank/DDBJ whole genome shotgun (WGS) entry which is preliminary data.</text>
</comment>
<feature type="domain" description="RNA polymerase sigma-70" evidence="5">
    <location>
        <begin position="53"/>
        <end position="66"/>
    </location>
</feature>
<sequence>MTIAESVDDLWREYKATGSPELRNQLVLQYSPLVKYVSGRVRSGLPQSVESADLVSEGVIGLMDAIEKFEPSRGLQFQTYAVPRIRGAIIDSIRASDWVPRSVRSRLRDVDRARDALQNRLGRQPTDEEICAEAEISLRELRELADRPTSFSHAEDEELASLDDLAPAVDAALEDESTREVLLSALRQLPERDQVVIALYFFEGLTLGEIGQVLSVTESRVSQLRSRATTALRTTLAEALSA</sequence>
<dbReference type="InterPro" id="IPR013325">
    <property type="entry name" value="RNA_pol_sigma_r2"/>
</dbReference>
<accession>A0ABP9P9W9</accession>
<keyword evidence="1" id="KW-0805">Transcription regulation</keyword>
<dbReference type="PRINTS" id="PR00046">
    <property type="entry name" value="SIGMA70FCT"/>
</dbReference>
<dbReference type="InterPro" id="IPR012845">
    <property type="entry name" value="RNA_pol_sigma_FliA_WhiG"/>
</dbReference>
<dbReference type="InterPro" id="IPR007627">
    <property type="entry name" value="RNA_pol_sigma70_r2"/>
</dbReference>
<reference evidence="7" key="1">
    <citation type="journal article" date="2019" name="Int. J. Syst. Evol. Microbiol.">
        <title>The Global Catalogue of Microorganisms (GCM) 10K type strain sequencing project: providing services to taxonomists for standard genome sequencing and annotation.</title>
        <authorList>
            <consortium name="The Broad Institute Genomics Platform"/>
            <consortium name="The Broad Institute Genome Sequencing Center for Infectious Disease"/>
            <person name="Wu L."/>
            <person name="Ma J."/>
        </authorList>
    </citation>
    <scope>NUCLEOTIDE SEQUENCE [LARGE SCALE GENOMIC DNA]</scope>
    <source>
        <strain evidence="7">JCM 18459</strain>
    </source>
</reference>
<evidence type="ECO:0000256" key="2">
    <source>
        <dbReference type="ARBA" id="ARBA00023082"/>
    </source>
</evidence>
<dbReference type="EMBL" id="BAABKG010000001">
    <property type="protein sequence ID" value="GAA5142682.1"/>
    <property type="molecule type" value="Genomic_DNA"/>
</dbReference>
<keyword evidence="7" id="KW-1185">Reference proteome</keyword>
<dbReference type="NCBIfam" id="NF005413">
    <property type="entry name" value="PRK06986.1"/>
    <property type="match status" value="1"/>
</dbReference>